<reference evidence="3" key="2">
    <citation type="submission" date="2020-12" db="EMBL/GenBank/DDBJ databases">
        <title>New Spironucleus salmonicida genome in near-complete chromosomes.</title>
        <authorList>
            <person name="Xu F."/>
            <person name="Kurt Z."/>
            <person name="Jimenez-Gonzalez A."/>
            <person name="Astvaldsson A."/>
            <person name="Andersson J.O."/>
            <person name="Svard S.G."/>
        </authorList>
    </citation>
    <scope>NUCLEOTIDE SEQUENCE</scope>
    <source>
        <strain evidence="3">ATCC 50377</strain>
    </source>
</reference>
<dbReference type="EMBL" id="KI546102">
    <property type="protein sequence ID" value="EST44890.1"/>
    <property type="molecule type" value="Genomic_DNA"/>
</dbReference>
<name>V6LJV9_9EUKA</name>
<reference evidence="2 3" key="1">
    <citation type="journal article" date="2014" name="PLoS Genet.">
        <title>The Genome of Spironucleus salmonicida Highlights a Fish Pathogen Adapted to Fluctuating Environments.</title>
        <authorList>
            <person name="Xu F."/>
            <person name="Jerlstrom-Hultqvist J."/>
            <person name="Einarsson E."/>
            <person name="Astvaldsson A."/>
            <person name="Svard S.G."/>
            <person name="Andersson J.O."/>
        </authorList>
    </citation>
    <scope>NUCLEOTIDE SEQUENCE</scope>
    <source>
        <strain evidence="3">ATCC 50377</strain>
    </source>
</reference>
<protein>
    <submittedName>
        <fullName evidence="2">Transmembrane domain-containing protein</fullName>
    </submittedName>
</protein>
<evidence type="ECO:0000313" key="3">
    <source>
        <dbReference type="EMBL" id="KAH0571957.1"/>
    </source>
</evidence>
<keyword evidence="1" id="KW-0472">Membrane</keyword>
<evidence type="ECO:0000256" key="1">
    <source>
        <dbReference type="SAM" id="Phobius"/>
    </source>
</evidence>
<feature type="transmembrane region" description="Helical" evidence="1">
    <location>
        <begin position="55"/>
        <end position="72"/>
    </location>
</feature>
<evidence type="ECO:0000313" key="2">
    <source>
        <dbReference type="EMBL" id="EST44890.1"/>
    </source>
</evidence>
<dbReference type="Proteomes" id="UP000018208">
    <property type="component" value="Unassembled WGS sequence"/>
</dbReference>
<dbReference type="VEuPathDB" id="GiardiaDB:SS50377_26157"/>
<dbReference type="EMBL" id="AUWU02000006">
    <property type="protein sequence ID" value="KAH0571957.1"/>
    <property type="molecule type" value="Genomic_DNA"/>
</dbReference>
<keyword evidence="1 2" id="KW-0812">Transmembrane</keyword>
<keyword evidence="1" id="KW-1133">Transmembrane helix</keyword>
<feature type="transmembrane region" description="Helical" evidence="1">
    <location>
        <begin position="25"/>
        <end position="48"/>
    </location>
</feature>
<gene>
    <name evidence="2" type="ORF">SS50377_15181</name>
    <name evidence="3" type="ORF">SS50377_26157</name>
</gene>
<accession>V6LJV9</accession>
<organism evidence="2">
    <name type="scientific">Spironucleus salmonicida</name>
    <dbReference type="NCBI Taxonomy" id="348837"/>
    <lineage>
        <taxon>Eukaryota</taxon>
        <taxon>Metamonada</taxon>
        <taxon>Diplomonadida</taxon>
        <taxon>Hexamitidae</taxon>
        <taxon>Hexamitinae</taxon>
        <taxon>Spironucleus</taxon>
    </lineage>
</organism>
<keyword evidence="4" id="KW-1185">Reference proteome</keyword>
<dbReference type="AlphaFoldDB" id="V6LJV9"/>
<feature type="transmembrane region" description="Helical" evidence="1">
    <location>
        <begin position="78"/>
        <end position="96"/>
    </location>
</feature>
<sequence length="115" mass="13182">MSELKAICSELLGNYNMQKPVNKKLTAVILCQCVLCGISLLYCILTFYHQNFKGLICLVSSLAITAVTYITAKYRTTLLGMLFVITLVMFVFQHVMTRKWAYLVNDHDIVNDWSY</sequence>
<evidence type="ECO:0000313" key="4">
    <source>
        <dbReference type="Proteomes" id="UP000018208"/>
    </source>
</evidence>
<proteinExistence type="predicted"/>